<dbReference type="InterPro" id="IPR013815">
    <property type="entry name" value="ATP_grasp_subdomain_1"/>
</dbReference>
<dbReference type="PROSITE" id="PS50975">
    <property type="entry name" value="ATP_GRASP"/>
    <property type="match status" value="1"/>
</dbReference>
<gene>
    <name evidence="3" type="ORF">DDE18_04610</name>
</gene>
<dbReference type="GO" id="GO:0046872">
    <property type="term" value="F:metal ion binding"/>
    <property type="evidence" value="ECO:0007669"/>
    <property type="project" value="InterPro"/>
</dbReference>
<dbReference type="SMART" id="SM00881">
    <property type="entry name" value="CoA_binding"/>
    <property type="match status" value="1"/>
</dbReference>
<feature type="domain" description="ATP-grasp" evidence="2">
    <location>
        <begin position="507"/>
        <end position="543"/>
    </location>
</feature>
<dbReference type="AlphaFoldDB" id="A0A2T8FD29"/>
<keyword evidence="1" id="KW-0547">Nucleotide-binding</keyword>
<protein>
    <recommendedName>
        <fullName evidence="2">ATP-grasp domain-containing protein</fullName>
    </recommendedName>
</protein>
<dbReference type="InterPro" id="IPR003781">
    <property type="entry name" value="CoA-bd"/>
</dbReference>
<organism evidence="3 4">
    <name type="scientific">Nocardioides gansuensis</name>
    <dbReference type="NCBI Taxonomy" id="2138300"/>
    <lineage>
        <taxon>Bacteria</taxon>
        <taxon>Bacillati</taxon>
        <taxon>Actinomycetota</taxon>
        <taxon>Actinomycetes</taxon>
        <taxon>Propionibacteriales</taxon>
        <taxon>Nocardioidaceae</taxon>
        <taxon>Nocardioides</taxon>
    </lineage>
</organism>
<dbReference type="EMBL" id="QDGZ01000002">
    <property type="protein sequence ID" value="PVG83617.1"/>
    <property type="molecule type" value="Genomic_DNA"/>
</dbReference>
<dbReference type="Pfam" id="PF13549">
    <property type="entry name" value="ATP-grasp_5"/>
    <property type="match status" value="1"/>
</dbReference>
<dbReference type="Proteomes" id="UP000246018">
    <property type="component" value="Unassembled WGS sequence"/>
</dbReference>
<dbReference type="Gene3D" id="3.30.1490.20">
    <property type="entry name" value="ATP-grasp fold, A domain"/>
    <property type="match status" value="1"/>
</dbReference>
<proteinExistence type="predicted"/>
<dbReference type="Pfam" id="PF13380">
    <property type="entry name" value="CoA_binding_2"/>
    <property type="match status" value="1"/>
</dbReference>
<sequence length="709" mass="74319">MGNEPGSVPSAQVLRSLLSPKSVAVVGASDSRFTFSGAPLHNLSVHGFTGSVYPVNPKRDEIGGQECYPSVLDIPEAVETAVITVPAAAVVDVLEQCERRGVLSATVVSAGFGEDGAGPDGQVRQRRLDEWLSGSRLRVLGPNTAGLINLLDDYVPRAAANHLEGSRLRAGSVALFTQSGACSNIVFNRAQANGVGIGVMAATGGECDITVWDLVEHSLHDERVSVVMVVIEALGDPQRIRKVAALAHSLRKPVVLLKLGSSPLGSEVVMTHSGSIAGDEQVARAAFEQWGIVQVDDFDALWQVARLFEAWGAPTGPTGRLGVFAFSGGEAALIADHASDTSLSLPAVSEAFDQNIREVLGFAKAANPFDATGELVGRPEKLVPVLNSFLDDNELTEVLVATPVYRAEAAERVLPQLETLFRDRGDSGPRVAFSMWPAGPLTELQAELLSATGCPVLPDSTRAVHAIDRYSGWLSGLDKPRAAPETAASLSATVPAPRLGATYAEVRDCLRELGMPFAPGGHTTSADEAVAMAREIGFPVVMKGDVSSTMHKAKAGLVAVGVATEDAVRARYSELAALAAAHGGQGVVVEAMVSASLQCFVGARRDPDFGTTLIFGLGGSAAEFLDDTALLVVDEEADVGELLLGTRVGSFIQEEYPKVAMSLTEMLAATAAWFTAEPAVEDVDLNPVMVDVTSGTVTCVDGRVLVREA</sequence>
<dbReference type="SUPFAM" id="SSF52210">
    <property type="entry name" value="Succinyl-CoA synthetase domains"/>
    <property type="match status" value="2"/>
</dbReference>
<evidence type="ECO:0000313" key="3">
    <source>
        <dbReference type="EMBL" id="PVG83617.1"/>
    </source>
</evidence>
<keyword evidence="1" id="KW-0067">ATP-binding</keyword>
<name>A0A2T8FD29_9ACTN</name>
<dbReference type="PANTHER" id="PTHR42793:SF1">
    <property type="entry name" value="PEPTIDYL-LYSINE N-ACETYLTRANSFERASE PATZ"/>
    <property type="match status" value="1"/>
</dbReference>
<dbReference type="InterPro" id="IPR036291">
    <property type="entry name" value="NAD(P)-bd_dom_sf"/>
</dbReference>
<dbReference type="SUPFAM" id="SSF51735">
    <property type="entry name" value="NAD(P)-binding Rossmann-fold domains"/>
    <property type="match status" value="1"/>
</dbReference>
<evidence type="ECO:0000259" key="2">
    <source>
        <dbReference type="PROSITE" id="PS50975"/>
    </source>
</evidence>
<evidence type="ECO:0000313" key="4">
    <source>
        <dbReference type="Proteomes" id="UP000246018"/>
    </source>
</evidence>
<dbReference type="Gene3D" id="3.40.50.720">
    <property type="entry name" value="NAD(P)-binding Rossmann-like Domain"/>
    <property type="match status" value="1"/>
</dbReference>
<keyword evidence="4" id="KW-1185">Reference proteome</keyword>
<dbReference type="SUPFAM" id="SSF56059">
    <property type="entry name" value="Glutathione synthetase ATP-binding domain-like"/>
    <property type="match status" value="1"/>
</dbReference>
<reference evidence="3 4" key="1">
    <citation type="submission" date="2018-04" db="EMBL/GenBank/DDBJ databases">
        <title>Genome of Nocardioides gansuensis WSJ-1.</title>
        <authorList>
            <person name="Wu S."/>
            <person name="Wang G."/>
        </authorList>
    </citation>
    <scope>NUCLEOTIDE SEQUENCE [LARGE SCALE GENOMIC DNA]</scope>
    <source>
        <strain evidence="3 4">WSJ-1</strain>
    </source>
</reference>
<evidence type="ECO:0000256" key="1">
    <source>
        <dbReference type="PROSITE-ProRule" id="PRU00409"/>
    </source>
</evidence>
<dbReference type="Pfam" id="PF13607">
    <property type="entry name" value="Succ_CoA_lig"/>
    <property type="match status" value="1"/>
</dbReference>
<dbReference type="InterPro" id="IPR011761">
    <property type="entry name" value="ATP-grasp"/>
</dbReference>
<dbReference type="InterPro" id="IPR032875">
    <property type="entry name" value="Succ_CoA_lig_flav_dom"/>
</dbReference>
<comment type="caution">
    <text evidence="3">The sequence shown here is derived from an EMBL/GenBank/DDBJ whole genome shotgun (WGS) entry which is preliminary data.</text>
</comment>
<dbReference type="GO" id="GO:0005524">
    <property type="term" value="F:ATP binding"/>
    <property type="evidence" value="ECO:0007669"/>
    <property type="project" value="UniProtKB-UniRule"/>
</dbReference>
<accession>A0A2T8FD29</accession>
<dbReference type="PANTHER" id="PTHR42793">
    <property type="entry name" value="COA BINDING DOMAIN CONTAINING PROTEIN"/>
    <property type="match status" value="1"/>
</dbReference>
<dbReference type="Gene3D" id="3.30.470.20">
    <property type="entry name" value="ATP-grasp fold, B domain"/>
    <property type="match status" value="1"/>
</dbReference>
<dbReference type="InterPro" id="IPR016102">
    <property type="entry name" value="Succinyl-CoA_synth-like"/>
</dbReference>
<dbReference type="Gene3D" id="3.40.50.261">
    <property type="entry name" value="Succinyl-CoA synthetase domains"/>
    <property type="match status" value="2"/>
</dbReference>